<evidence type="ECO:0000313" key="2">
    <source>
        <dbReference type="Proteomes" id="UP000625711"/>
    </source>
</evidence>
<dbReference type="Proteomes" id="UP000625711">
    <property type="component" value="Unassembled WGS sequence"/>
</dbReference>
<proteinExistence type="predicted"/>
<sequence length="76" mass="8924">MITRSSSGEENPFVSPQLAYDQIIKYSTVQFNHRRVRWRYRASKIAPRLNGTQSTRRDLSKIIKFCQMGLARYAQT</sequence>
<protein>
    <submittedName>
        <fullName evidence="1">Uncharacterized protein</fullName>
    </submittedName>
</protein>
<dbReference type="EMBL" id="JAACXV010014065">
    <property type="protein sequence ID" value="KAF7270733.1"/>
    <property type="molecule type" value="Genomic_DNA"/>
</dbReference>
<gene>
    <name evidence="1" type="ORF">GWI33_016315</name>
</gene>
<keyword evidence="2" id="KW-1185">Reference proteome</keyword>
<organism evidence="1 2">
    <name type="scientific">Rhynchophorus ferrugineus</name>
    <name type="common">Red palm weevil</name>
    <name type="synonym">Curculio ferrugineus</name>
    <dbReference type="NCBI Taxonomy" id="354439"/>
    <lineage>
        <taxon>Eukaryota</taxon>
        <taxon>Metazoa</taxon>
        <taxon>Ecdysozoa</taxon>
        <taxon>Arthropoda</taxon>
        <taxon>Hexapoda</taxon>
        <taxon>Insecta</taxon>
        <taxon>Pterygota</taxon>
        <taxon>Neoptera</taxon>
        <taxon>Endopterygota</taxon>
        <taxon>Coleoptera</taxon>
        <taxon>Polyphaga</taxon>
        <taxon>Cucujiformia</taxon>
        <taxon>Curculionidae</taxon>
        <taxon>Dryophthorinae</taxon>
        <taxon>Rhynchophorus</taxon>
    </lineage>
</organism>
<accession>A0A834M533</accession>
<evidence type="ECO:0000313" key="1">
    <source>
        <dbReference type="EMBL" id="KAF7270733.1"/>
    </source>
</evidence>
<comment type="caution">
    <text evidence="1">The sequence shown here is derived from an EMBL/GenBank/DDBJ whole genome shotgun (WGS) entry which is preliminary data.</text>
</comment>
<reference evidence="1" key="1">
    <citation type="submission" date="2020-08" db="EMBL/GenBank/DDBJ databases">
        <title>Genome sequencing and assembly of the red palm weevil Rhynchophorus ferrugineus.</title>
        <authorList>
            <person name="Dias G.B."/>
            <person name="Bergman C.M."/>
            <person name="Manee M."/>
        </authorList>
    </citation>
    <scope>NUCLEOTIDE SEQUENCE</scope>
    <source>
        <strain evidence="1">AA-2017</strain>
        <tissue evidence="1">Whole larva</tissue>
    </source>
</reference>
<name>A0A834M533_RHYFE</name>
<dbReference type="AlphaFoldDB" id="A0A834M533"/>